<evidence type="ECO:0000256" key="7">
    <source>
        <dbReference type="ARBA" id="ARBA00023136"/>
    </source>
</evidence>
<keyword evidence="6 8" id="KW-1133">Transmembrane helix</keyword>
<dbReference type="GO" id="GO:0016763">
    <property type="term" value="F:pentosyltransferase activity"/>
    <property type="evidence" value="ECO:0007669"/>
    <property type="project" value="TreeGrafter"/>
</dbReference>
<comment type="subcellular location">
    <subcellularLocation>
        <location evidence="1">Cell membrane</location>
        <topology evidence="1">Multi-pass membrane protein</topology>
    </subcellularLocation>
</comment>
<keyword evidence="5 8" id="KW-0812">Transmembrane</keyword>
<dbReference type="InterPro" id="IPR038731">
    <property type="entry name" value="RgtA/B/C-like"/>
</dbReference>
<keyword evidence="3" id="KW-0328">Glycosyltransferase</keyword>
<feature type="transmembrane region" description="Helical" evidence="8">
    <location>
        <begin position="264"/>
        <end position="294"/>
    </location>
</feature>
<dbReference type="Proteomes" id="UP000006637">
    <property type="component" value="Chromosome"/>
</dbReference>
<evidence type="ECO:0000256" key="5">
    <source>
        <dbReference type="ARBA" id="ARBA00022692"/>
    </source>
</evidence>
<evidence type="ECO:0000256" key="1">
    <source>
        <dbReference type="ARBA" id="ARBA00004651"/>
    </source>
</evidence>
<dbReference type="InterPro" id="IPR050297">
    <property type="entry name" value="LipidA_mod_glycosyltrf_83"/>
</dbReference>
<feature type="domain" description="Glycosyltransferase RgtA/B/C/D-like" evidence="9">
    <location>
        <begin position="178"/>
        <end position="320"/>
    </location>
</feature>
<feature type="transmembrane region" description="Helical" evidence="8">
    <location>
        <begin position="211"/>
        <end position="229"/>
    </location>
</feature>
<feature type="transmembrane region" description="Helical" evidence="8">
    <location>
        <begin position="174"/>
        <end position="199"/>
    </location>
</feature>
<dbReference type="OrthoDB" id="5196235at2"/>
<dbReference type="HOGENOM" id="CLU_407025_0_0_11"/>
<evidence type="ECO:0000313" key="11">
    <source>
        <dbReference type="Proteomes" id="UP000006637"/>
    </source>
</evidence>
<dbReference type="PANTHER" id="PTHR33908:SF11">
    <property type="entry name" value="MEMBRANE PROTEIN"/>
    <property type="match status" value="1"/>
</dbReference>
<evidence type="ECO:0000256" key="3">
    <source>
        <dbReference type="ARBA" id="ARBA00022676"/>
    </source>
</evidence>
<dbReference type="GO" id="GO:0005886">
    <property type="term" value="C:plasma membrane"/>
    <property type="evidence" value="ECO:0007669"/>
    <property type="project" value="UniProtKB-SubCell"/>
</dbReference>
<keyword evidence="11" id="KW-1185">Reference proteome</keyword>
<evidence type="ECO:0000256" key="2">
    <source>
        <dbReference type="ARBA" id="ARBA00022475"/>
    </source>
</evidence>
<keyword evidence="4" id="KW-0808">Transferase</keyword>
<dbReference type="GO" id="GO:0009103">
    <property type="term" value="P:lipopolysaccharide biosynthetic process"/>
    <property type="evidence" value="ECO:0007669"/>
    <property type="project" value="UniProtKB-ARBA"/>
</dbReference>
<dbReference type="PANTHER" id="PTHR33908">
    <property type="entry name" value="MANNOSYLTRANSFERASE YKCB-RELATED"/>
    <property type="match status" value="1"/>
</dbReference>
<organism evidence="10 11">
    <name type="scientific">Rubrobacter xylanophilus (strain DSM 9941 / JCM 11954 / NBRC 16129 / PRD-1)</name>
    <dbReference type="NCBI Taxonomy" id="266117"/>
    <lineage>
        <taxon>Bacteria</taxon>
        <taxon>Bacillati</taxon>
        <taxon>Actinomycetota</taxon>
        <taxon>Rubrobacteria</taxon>
        <taxon>Rubrobacterales</taxon>
        <taxon>Rubrobacteraceae</taxon>
        <taxon>Rubrobacter</taxon>
    </lineage>
</organism>
<dbReference type="KEGG" id="rxy:Rxyl_1179"/>
<accession>Q1AWT3</accession>
<sequence>MLQALLLLALLSLPGWLLGGRLGRKGDGLAEALLLRACAALAVGLPVLVLLALAGRFSPAFVGGALGACALLALPLARRVALPRPGRRDLAALALVAGAFLLYALPAEYVINSRDPGVYTLFAARLARTGELLHHDPLVGAVSGFHEFLEGRKYPGFFILGEELIAPQFFPGPFALLGFGALLGGVWGALYVVPVLGALSVGAAYALGRQLFGGLAGLLGAALLAASYPQVWWSRHPSSEVMSQLFVLGGLWLAVRFVRRPEPLAGLLAGLLLGGAMLVRVDGFLAAAALPALFAWDAAARRPLRAWAYPAVPLALCGAAALLYLNTAGARYLYILYAEHGLREALRAWPLALAGAGLLAGGLLWVRRRWGRGIEAWGAARGGRVAVGLALSVVAASLWAYFVMPEPWESLPENLRGFDAYRTQVAVRMVWFTTPAVAALALAGLLLAARRPERGLAVFAGALLAFGVLYVASPNVAPDLPWATRRFVPAVFPGLCLLAGYAAVEAGRLAARRAGRRAGAAAGGLLAALALGWTAHATAPILTFQELDGAVGALARVEREIPRSRVVYMEMPPGHDWTASTFEYLYGRPVLPYDRVRFILESDELEEAGLLRGAVYVTTDGGPAPLVSGLRFREVGRERVSLPRLAPVEGHESRMRNRVEFLRKDYRIFRIEGER</sequence>
<feature type="transmembrane region" description="Helical" evidence="8">
    <location>
        <begin position="386"/>
        <end position="405"/>
    </location>
</feature>
<dbReference type="STRING" id="266117.Rxyl_1179"/>
<dbReference type="EMBL" id="CP000386">
    <property type="protein sequence ID" value="ABG04145.1"/>
    <property type="molecule type" value="Genomic_DNA"/>
</dbReference>
<evidence type="ECO:0000256" key="8">
    <source>
        <dbReference type="SAM" id="Phobius"/>
    </source>
</evidence>
<dbReference type="AlphaFoldDB" id="Q1AWT3"/>
<feature type="transmembrane region" description="Helical" evidence="8">
    <location>
        <begin position="306"/>
        <end position="325"/>
    </location>
</feature>
<feature type="transmembrane region" description="Helical" evidence="8">
    <location>
        <begin position="90"/>
        <end position="111"/>
    </location>
</feature>
<feature type="transmembrane region" description="Helical" evidence="8">
    <location>
        <begin position="60"/>
        <end position="78"/>
    </location>
</feature>
<feature type="transmembrane region" description="Helical" evidence="8">
    <location>
        <begin position="33"/>
        <end position="53"/>
    </location>
</feature>
<protein>
    <recommendedName>
        <fullName evidence="9">Glycosyltransferase RgtA/B/C/D-like domain-containing protein</fullName>
    </recommendedName>
</protein>
<evidence type="ECO:0000259" key="9">
    <source>
        <dbReference type="Pfam" id="PF13231"/>
    </source>
</evidence>
<dbReference type="Pfam" id="PF13231">
    <property type="entry name" value="PMT_2"/>
    <property type="match status" value="1"/>
</dbReference>
<keyword evidence="2" id="KW-1003">Cell membrane</keyword>
<feature type="transmembrane region" description="Helical" evidence="8">
    <location>
        <begin position="455"/>
        <end position="472"/>
    </location>
</feature>
<feature type="transmembrane region" description="Helical" evidence="8">
    <location>
        <begin position="345"/>
        <end position="366"/>
    </location>
</feature>
<evidence type="ECO:0000256" key="6">
    <source>
        <dbReference type="ARBA" id="ARBA00022989"/>
    </source>
</evidence>
<dbReference type="RefSeq" id="WP_011564163.1">
    <property type="nucleotide sequence ID" value="NC_008148.1"/>
</dbReference>
<feature type="transmembrane region" description="Helical" evidence="8">
    <location>
        <begin position="487"/>
        <end position="506"/>
    </location>
</feature>
<gene>
    <name evidence="10" type="ordered locus">Rxyl_1179</name>
</gene>
<reference evidence="10 11" key="1">
    <citation type="submission" date="2006-06" db="EMBL/GenBank/DDBJ databases">
        <title>Complete sequence of Rubrobacter xylanophilus DSM 9941.</title>
        <authorList>
            <consortium name="US DOE Joint Genome Institute"/>
            <person name="Copeland A."/>
            <person name="Lucas S."/>
            <person name="Lapidus A."/>
            <person name="Barry K."/>
            <person name="Detter J.C."/>
            <person name="Glavina del Rio T."/>
            <person name="Hammon N."/>
            <person name="Israni S."/>
            <person name="Dalin E."/>
            <person name="Tice H."/>
            <person name="Pitluck S."/>
            <person name="Munk A.C."/>
            <person name="Brettin T."/>
            <person name="Bruce D."/>
            <person name="Han C."/>
            <person name="Tapia R."/>
            <person name="Gilna P."/>
            <person name="Schmutz J."/>
            <person name="Larimer F."/>
            <person name="Land M."/>
            <person name="Hauser L."/>
            <person name="Kyrpides N."/>
            <person name="Lykidis A."/>
            <person name="da Costa M.S."/>
            <person name="Rainey F.A."/>
            <person name="Empadinhas N."/>
            <person name="Jolivet E."/>
            <person name="Battista J.R."/>
            <person name="Richardson P."/>
        </authorList>
    </citation>
    <scope>NUCLEOTIDE SEQUENCE [LARGE SCALE GENOMIC DNA]</scope>
    <source>
        <strain evidence="11">DSM 9941 / NBRC 16129 / PRD-1</strain>
    </source>
</reference>
<name>Q1AWT3_RUBXD</name>
<dbReference type="eggNOG" id="COG1807">
    <property type="taxonomic scope" value="Bacteria"/>
</dbReference>
<keyword evidence="7 8" id="KW-0472">Membrane</keyword>
<evidence type="ECO:0000313" key="10">
    <source>
        <dbReference type="EMBL" id="ABG04145.1"/>
    </source>
</evidence>
<evidence type="ECO:0000256" key="4">
    <source>
        <dbReference type="ARBA" id="ARBA00022679"/>
    </source>
</evidence>
<proteinExistence type="predicted"/>
<feature type="transmembrane region" description="Helical" evidence="8">
    <location>
        <begin position="518"/>
        <end position="535"/>
    </location>
</feature>
<feature type="transmembrane region" description="Helical" evidence="8">
    <location>
        <begin position="425"/>
        <end position="448"/>
    </location>
</feature>